<dbReference type="InterPro" id="IPR016186">
    <property type="entry name" value="C-type_lectin-like/link_sf"/>
</dbReference>
<accession>A0A9W3BQA1</accession>
<feature type="chain" id="PRO_5040774200" evidence="1">
    <location>
        <begin position="19"/>
        <end position="212"/>
    </location>
</feature>
<dbReference type="RefSeq" id="XP_055901614.1">
    <property type="nucleotide sequence ID" value="XM_056045639.1"/>
</dbReference>
<evidence type="ECO:0000259" key="2">
    <source>
        <dbReference type="PROSITE" id="PS50041"/>
    </source>
</evidence>
<keyword evidence="1" id="KW-0732">Signal</keyword>
<dbReference type="Proteomes" id="UP001165740">
    <property type="component" value="Chromosome 11"/>
</dbReference>
<protein>
    <submittedName>
        <fullName evidence="4">Uncharacterized protein LOC129928998</fullName>
    </submittedName>
</protein>
<gene>
    <name evidence="4" type="primary">LOC129928998</name>
</gene>
<proteinExistence type="predicted"/>
<sequence length="212" mass="24328">MTCVSRLLVLLSTLQVNSIVNTNGQFNGNLPSLDLKYATEVLLQKQKYHCYYSWIATGKDQRLKALQNSTNELKSLLFSTPLFYRNKTYVISKFSHKDSDEAMAYCQAFGGYLAEVDDYREFKELQQFFMSSSVEEMALIAGSNAANGETWRFQRTGVALPFESWGRGEPNNEYGIEKCLCLWRIKDGNMNDITCDFRDDKARFMCELPDSN</sequence>
<dbReference type="SUPFAM" id="SSF56436">
    <property type="entry name" value="C-type lectin-like"/>
    <property type="match status" value="1"/>
</dbReference>
<keyword evidence="3" id="KW-1185">Reference proteome</keyword>
<feature type="domain" description="C-type lectin" evidence="2">
    <location>
        <begin position="84"/>
        <end position="196"/>
    </location>
</feature>
<dbReference type="InterPro" id="IPR001304">
    <property type="entry name" value="C-type_lectin-like"/>
</dbReference>
<evidence type="ECO:0000256" key="1">
    <source>
        <dbReference type="SAM" id="SignalP"/>
    </source>
</evidence>
<name>A0A9W3BQA1_BIOGL</name>
<dbReference type="Gene3D" id="3.10.100.10">
    <property type="entry name" value="Mannose-Binding Protein A, subunit A"/>
    <property type="match status" value="1"/>
</dbReference>
<dbReference type="CDD" id="cd00037">
    <property type="entry name" value="CLECT"/>
    <property type="match status" value="1"/>
</dbReference>
<dbReference type="SMART" id="SM00034">
    <property type="entry name" value="CLECT"/>
    <property type="match status" value="1"/>
</dbReference>
<dbReference type="Pfam" id="PF00059">
    <property type="entry name" value="Lectin_C"/>
    <property type="match status" value="1"/>
</dbReference>
<reference evidence="4" key="1">
    <citation type="submission" date="2025-08" db="UniProtKB">
        <authorList>
            <consortium name="RefSeq"/>
        </authorList>
    </citation>
    <scope>IDENTIFICATION</scope>
</reference>
<dbReference type="AlphaFoldDB" id="A0A9W3BQA1"/>
<organism evidence="3 4">
    <name type="scientific">Biomphalaria glabrata</name>
    <name type="common">Bloodfluke planorb</name>
    <name type="synonym">Freshwater snail</name>
    <dbReference type="NCBI Taxonomy" id="6526"/>
    <lineage>
        <taxon>Eukaryota</taxon>
        <taxon>Metazoa</taxon>
        <taxon>Spiralia</taxon>
        <taxon>Lophotrochozoa</taxon>
        <taxon>Mollusca</taxon>
        <taxon>Gastropoda</taxon>
        <taxon>Heterobranchia</taxon>
        <taxon>Euthyneura</taxon>
        <taxon>Panpulmonata</taxon>
        <taxon>Hygrophila</taxon>
        <taxon>Lymnaeoidea</taxon>
        <taxon>Planorbidae</taxon>
        <taxon>Biomphalaria</taxon>
    </lineage>
</organism>
<dbReference type="PROSITE" id="PS50041">
    <property type="entry name" value="C_TYPE_LECTIN_2"/>
    <property type="match status" value="1"/>
</dbReference>
<dbReference type="InterPro" id="IPR016187">
    <property type="entry name" value="CTDL_fold"/>
</dbReference>
<feature type="signal peptide" evidence="1">
    <location>
        <begin position="1"/>
        <end position="18"/>
    </location>
</feature>
<evidence type="ECO:0000313" key="3">
    <source>
        <dbReference type="Proteomes" id="UP001165740"/>
    </source>
</evidence>
<dbReference type="OrthoDB" id="441660at2759"/>
<dbReference type="GeneID" id="129928998"/>
<evidence type="ECO:0000313" key="4">
    <source>
        <dbReference type="RefSeq" id="XP_055901614.1"/>
    </source>
</evidence>